<evidence type="ECO:0000256" key="20">
    <source>
        <dbReference type="ARBA" id="ARBA00048005"/>
    </source>
</evidence>
<dbReference type="GO" id="GO:0016740">
    <property type="term" value="F:transferase activity"/>
    <property type="evidence" value="ECO:0007669"/>
    <property type="project" value="UniProtKB-KW"/>
</dbReference>
<evidence type="ECO:0000256" key="16">
    <source>
        <dbReference type="ARBA" id="ARBA00023242"/>
    </source>
</evidence>
<evidence type="ECO:0000256" key="6">
    <source>
        <dbReference type="ARBA" id="ARBA00013119"/>
    </source>
</evidence>
<comment type="catalytic activity">
    <reaction evidence="19">
        <text>D-glyceraldehyde 3-phosphate + phosphate + NAD(+) = (2R)-3-phospho-glyceroyl phosphate + NADH + H(+)</text>
        <dbReference type="Rhea" id="RHEA:10300"/>
        <dbReference type="ChEBI" id="CHEBI:15378"/>
        <dbReference type="ChEBI" id="CHEBI:43474"/>
        <dbReference type="ChEBI" id="CHEBI:57540"/>
        <dbReference type="ChEBI" id="CHEBI:57604"/>
        <dbReference type="ChEBI" id="CHEBI:57945"/>
        <dbReference type="ChEBI" id="CHEBI:59776"/>
        <dbReference type="EC" id="1.2.1.12"/>
    </reaction>
</comment>
<reference evidence="22" key="1">
    <citation type="submission" date="2020-03" db="EMBL/GenBank/DDBJ databases">
        <title>Studies in the Genomics of Life Span.</title>
        <authorList>
            <person name="Glass D."/>
        </authorList>
    </citation>
    <scope>NUCLEOTIDE SEQUENCE</scope>
    <source>
        <strain evidence="22">LTLLF</strain>
        <tissue evidence="22">Muscle</tissue>
    </source>
</reference>
<dbReference type="InterPro" id="IPR036291">
    <property type="entry name" value="NAD(P)-bd_dom_sf"/>
</dbReference>
<dbReference type="EMBL" id="JAATJU010021094">
    <property type="protein sequence ID" value="KAH0514716.1"/>
    <property type="molecule type" value="Genomic_DNA"/>
</dbReference>
<keyword evidence="10" id="KW-0702">S-nitrosylation</keyword>
<comment type="catalytic activity">
    <reaction evidence="20">
        <text>S-nitroso-L-cysteinyl-[GAPDH] + L-cysteinyl-[protein] = L-cysteinyl-[GAPDH] + S-nitroso-L-cysteinyl-[protein]</text>
        <dbReference type="Rhea" id="RHEA:66684"/>
        <dbReference type="Rhea" id="RHEA-COMP:10131"/>
        <dbReference type="Rhea" id="RHEA-COMP:17089"/>
        <dbReference type="Rhea" id="RHEA-COMP:17090"/>
        <dbReference type="Rhea" id="RHEA-COMP:17091"/>
        <dbReference type="ChEBI" id="CHEBI:29950"/>
        <dbReference type="ChEBI" id="CHEBI:149494"/>
    </reaction>
    <physiologicalReaction direction="left-to-right" evidence="20">
        <dbReference type="Rhea" id="RHEA:66685"/>
    </physiologicalReaction>
</comment>
<evidence type="ECO:0000256" key="5">
    <source>
        <dbReference type="ARBA" id="ARBA00007406"/>
    </source>
</evidence>
<evidence type="ECO:0000313" key="22">
    <source>
        <dbReference type="EMBL" id="KAH0514716.1"/>
    </source>
</evidence>
<dbReference type="Proteomes" id="UP000710432">
    <property type="component" value="Unassembled WGS sequence"/>
</dbReference>
<feature type="domain" description="Glyceraldehyde 3-phosphate dehydrogenase catalytic" evidence="21">
    <location>
        <begin position="116"/>
        <end position="172"/>
    </location>
</feature>
<evidence type="ECO:0000256" key="17">
    <source>
        <dbReference type="ARBA" id="ARBA00031890"/>
    </source>
</evidence>
<dbReference type="PANTHER" id="PTHR10836">
    <property type="entry name" value="GLYCERALDEHYDE 3-PHOSPHATE DEHYDROGENASE"/>
    <property type="match status" value="1"/>
</dbReference>
<comment type="caution">
    <text evidence="22">The sequence shown here is derived from an EMBL/GenBank/DDBJ whole genome shotgun (WGS) entry which is preliminary data.</text>
</comment>
<evidence type="ECO:0000256" key="12">
    <source>
        <dbReference type="ARBA" id="ARBA00023002"/>
    </source>
</evidence>
<name>A0A8J6KYB5_MICOH</name>
<dbReference type="GO" id="GO:0006417">
    <property type="term" value="P:regulation of translation"/>
    <property type="evidence" value="ECO:0007669"/>
    <property type="project" value="UniProtKB-KW"/>
</dbReference>
<keyword evidence="7" id="KW-0963">Cytoplasm</keyword>
<dbReference type="InterPro" id="IPR020831">
    <property type="entry name" value="GlycerAld/Erythrose_P_DH"/>
</dbReference>
<sequence length="193" mass="21401">MVKARANGFGHIEHLVTKAAFMSGKVDIVAINNCFIDHNYRYQYDYPSSMAQSRLRMGTLSSMGQRSPSSRSKILPTSNGVMLVLRCGQGHPRAGREAPWYGLPCSYSQCVHCGYDIKKVVKQPSEGPLTGILGYTEDQVDSRDFNSDTHSSTFDARAGVDLNDVVKLISWYNSKYGYSNRVDNLTASKASKE</sequence>
<dbReference type="GO" id="GO:0006096">
    <property type="term" value="P:glycolytic process"/>
    <property type="evidence" value="ECO:0007669"/>
    <property type="project" value="UniProtKB-KW"/>
</dbReference>
<evidence type="ECO:0000256" key="2">
    <source>
        <dbReference type="ARBA" id="ARBA00004245"/>
    </source>
</evidence>
<keyword evidence="13" id="KW-0520">NAD</keyword>
<dbReference type="EC" id="1.2.1.12" evidence="6"/>
<gene>
    <name evidence="22" type="ORF">LTLLF_134025</name>
</gene>
<keyword evidence="16" id="KW-0539">Nucleus</keyword>
<evidence type="ECO:0000256" key="7">
    <source>
        <dbReference type="ARBA" id="ARBA00022490"/>
    </source>
</evidence>
<dbReference type="GO" id="GO:0005634">
    <property type="term" value="C:nucleus"/>
    <property type="evidence" value="ECO:0007669"/>
    <property type="project" value="UniProtKB-SubCell"/>
</dbReference>
<evidence type="ECO:0000256" key="1">
    <source>
        <dbReference type="ARBA" id="ARBA00004123"/>
    </source>
</evidence>
<evidence type="ECO:0000256" key="18">
    <source>
        <dbReference type="ARBA" id="ARBA00046997"/>
    </source>
</evidence>
<evidence type="ECO:0000256" key="14">
    <source>
        <dbReference type="ARBA" id="ARBA00023152"/>
    </source>
</evidence>
<evidence type="ECO:0000256" key="10">
    <source>
        <dbReference type="ARBA" id="ARBA00022799"/>
    </source>
</evidence>
<comment type="subunit">
    <text evidence="18">Homotetramer. Interacts with TPPP; the interaction is direct. Interacts (when S-nitrosylated) with SIAH1; leading to nuclear translocation. Interacts with RILPL1/GOSPEL, leading to prevent the interaction between GAPDH and SIAH1 and prevent nuclear translocation. Interacts with CHP1; the interaction increases the binding of CHP1 with microtubules. Associates with microtubules. Interacts with EIF1AD, USP25, PRKCI and WARS1. Interacts with phosphorylated RPL13A; inhibited by oxidatively-modified low-densitity lipoprotein (LDL(ox)). Component of the GAIT complex. Interacts with FKBP6; leading to inhibit GAPDH catalytic activity. Interacts with TRAF2, promoting TRAF2 ubiquitination. Interacts with TRAF3, promoting TRAF3 ubiquitination.</text>
</comment>
<accession>A0A8J6KYB5</accession>
<evidence type="ECO:0000256" key="3">
    <source>
        <dbReference type="ARBA" id="ARBA00004514"/>
    </source>
</evidence>
<comment type="pathway">
    <text evidence="4">Carbohydrate degradation; glycolysis; pyruvate from D-glyceraldehyde 3-phosphate: step 1/5.</text>
</comment>
<dbReference type="GO" id="GO:0004365">
    <property type="term" value="F:glyceraldehyde-3-phosphate dehydrogenase (NAD+) (phosphorylating) activity"/>
    <property type="evidence" value="ECO:0007669"/>
    <property type="project" value="UniProtKB-EC"/>
</dbReference>
<dbReference type="GO" id="GO:0005856">
    <property type="term" value="C:cytoskeleton"/>
    <property type="evidence" value="ECO:0007669"/>
    <property type="project" value="UniProtKB-SubCell"/>
</dbReference>
<evidence type="ECO:0000256" key="11">
    <source>
        <dbReference type="ARBA" id="ARBA00022845"/>
    </source>
</evidence>
<comment type="subcellular location">
    <subcellularLocation>
        <location evidence="2">Cytoplasm</location>
        <location evidence="2">Cytoskeleton</location>
    </subcellularLocation>
    <subcellularLocation>
        <location evidence="3">Cytoplasm</location>
        <location evidence="3">Cytosol</location>
    </subcellularLocation>
    <subcellularLocation>
        <location evidence="1">Nucleus</location>
    </subcellularLocation>
</comment>
<keyword evidence="9" id="KW-0053">Apoptosis</keyword>
<protein>
    <recommendedName>
        <fullName evidence="6">glyceraldehyde-3-phosphate dehydrogenase (phosphorylating)</fullName>
        <ecNumber evidence="6">1.2.1.12</ecNumber>
    </recommendedName>
    <alternativeName>
        <fullName evidence="17">Peptidyl-cysteine S-nitrosylase GAPDH</fullName>
    </alternativeName>
</protein>
<organism evidence="22 23">
    <name type="scientific">Microtus ochrogaster</name>
    <name type="common">Prairie vole</name>
    <dbReference type="NCBI Taxonomy" id="79684"/>
    <lineage>
        <taxon>Eukaryota</taxon>
        <taxon>Metazoa</taxon>
        <taxon>Chordata</taxon>
        <taxon>Craniata</taxon>
        <taxon>Vertebrata</taxon>
        <taxon>Euteleostomi</taxon>
        <taxon>Mammalia</taxon>
        <taxon>Eutheria</taxon>
        <taxon>Euarchontoglires</taxon>
        <taxon>Glires</taxon>
        <taxon>Rodentia</taxon>
        <taxon>Myomorpha</taxon>
        <taxon>Muroidea</taxon>
        <taxon>Cricetidae</taxon>
        <taxon>Arvicolinae</taxon>
        <taxon>Microtus</taxon>
    </lineage>
</organism>
<dbReference type="Gene3D" id="3.40.50.720">
    <property type="entry name" value="NAD(P)-binding Rossmann-like Domain"/>
    <property type="match status" value="2"/>
</dbReference>
<dbReference type="GO" id="GO:0006915">
    <property type="term" value="P:apoptotic process"/>
    <property type="evidence" value="ECO:0007669"/>
    <property type="project" value="UniProtKB-KW"/>
</dbReference>
<dbReference type="SUPFAM" id="SSF51735">
    <property type="entry name" value="NAD(P)-binding Rossmann-fold domains"/>
    <property type="match status" value="1"/>
</dbReference>
<dbReference type="InterPro" id="IPR020829">
    <property type="entry name" value="GlycerAld_3-P_DH_cat"/>
</dbReference>
<evidence type="ECO:0000256" key="9">
    <source>
        <dbReference type="ARBA" id="ARBA00022703"/>
    </source>
</evidence>
<dbReference type="Pfam" id="PF02800">
    <property type="entry name" value="Gp_dh_C"/>
    <property type="match status" value="1"/>
</dbReference>
<keyword evidence="15" id="KW-0206">Cytoskeleton</keyword>
<proteinExistence type="inferred from homology"/>
<dbReference type="Gene3D" id="3.30.360.10">
    <property type="entry name" value="Dihydrodipicolinate Reductase, domain 2"/>
    <property type="match status" value="1"/>
</dbReference>
<dbReference type="SUPFAM" id="SSF55347">
    <property type="entry name" value="Glyceraldehyde-3-phosphate dehydrogenase-like, C-terminal domain"/>
    <property type="match status" value="1"/>
</dbReference>
<dbReference type="GO" id="GO:0005829">
    <property type="term" value="C:cytosol"/>
    <property type="evidence" value="ECO:0007669"/>
    <property type="project" value="UniProtKB-SubCell"/>
</dbReference>
<evidence type="ECO:0000256" key="13">
    <source>
        <dbReference type="ARBA" id="ARBA00023027"/>
    </source>
</evidence>
<evidence type="ECO:0000256" key="15">
    <source>
        <dbReference type="ARBA" id="ARBA00023212"/>
    </source>
</evidence>
<evidence type="ECO:0000313" key="23">
    <source>
        <dbReference type="Proteomes" id="UP000710432"/>
    </source>
</evidence>
<keyword evidence="11" id="KW-0810">Translation regulation</keyword>
<keyword evidence="8" id="KW-0808">Transferase</keyword>
<evidence type="ECO:0000256" key="8">
    <source>
        <dbReference type="ARBA" id="ARBA00022679"/>
    </source>
</evidence>
<comment type="similarity">
    <text evidence="5">Belongs to the glyceraldehyde-3-phosphate dehydrogenase family.</text>
</comment>
<evidence type="ECO:0000256" key="19">
    <source>
        <dbReference type="ARBA" id="ARBA00047698"/>
    </source>
</evidence>
<dbReference type="AlphaFoldDB" id="A0A8J6KYB5"/>
<keyword evidence="14" id="KW-0324">Glycolysis</keyword>
<evidence type="ECO:0000259" key="21">
    <source>
        <dbReference type="Pfam" id="PF02800"/>
    </source>
</evidence>
<evidence type="ECO:0000256" key="4">
    <source>
        <dbReference type="ARBA" id="ARBA00004869"/>
    </source>
</evidence>
<keyword evidence="12" id="KW-0560">Oxidoreductase</keyword>
<dbReference type="PANTHER" id="PTHR10836:SF111">
    <property type="entry name" value="GLYCERALDEHYDE-3-PHOSPHATE DEHYDROGENASE"/>
    <property type="match status" value="1"/>
</dbReference>